<sequence>MKVIASYMLAVLGGNSTPSKEDILRILSSIDVEADEERIDSFFQSIEGKDLNELIESGSELLAKLPSHGSADSDSESDSDSDSDSDSGSGSGSGSGSDSGSDSDSSSDSDSGSESDDDKGKFGMFS</sequence>
<accession>A0A0A9VSB4</accession>
<name>A0A0A9VSB4_LYGHE</name>
<dbReference type="Gene3D" id="1.10.10.1410">
    <property type="match status" value="1"/>
</dbReference>
<evidence type="ECO:0000313" key="9">
    <source>
        <dbReference type="EMBL" id="JAP99868.1"/>
    </source>
</evidence>
<evidence type="ECO:0000256" key="6">
    <source>
        <dbReference type="ARBA" id="ARBA00035443"/>
    </source>
</evidence>
<dbReference type="PANTHER" id="PTHR21141:SF5">
    <property type="entry name" value="LARGE RIBOSOMAL SUBUNIT PROTEIN P2"/>
    <property type="match status" value="1"/>
</dbReference>
<reference evidence="8" key="1">
    <citation type="journal article" date="2014" name="PLoS ONE">
        <title>Transcriptome-Based Identification of ABC Transporters in the Western Tarnished Plant Bug Lygus hesperus.</title>
        <authorList>
            <person name="Hull J.J."/>
            <person name="Chaney K."/>
            <person name="Geib S.M."/>
            <person name="Fabrick J.A."/>
            <person name="Brent C.S."/>
            <person name="Walsh D."/>
            <person name="Lavine L.C."/>
        </authorList>
    </citation>
    <scope>NUCLEOTIDE SEQUENCE</scope>
</reference>
<feature type="region of interest" description="Disordered" evidence="7">
    <location>
        <begin position="62"/>
        <end position="126"/>
    </location>
</feature>
<evidence type="ECO:0000256" key="4">
    <source>
        <dbReference type="ARBA" id="ARBA00023274"/>
    </source>
</evidence>
<dbReference type="Pfam" id="PF00428">
    <property type="entry name" value="Ribosomal_60s"/>
    <property type="match status" value="1"/>
</dbReference>
<proteinExistence type="inferred from homology"/>
<feature type="compositionally biased region" description="Acidic residues" evidence="7">
    <location>
        <begin position="105"/>
        <end position="117"/>
    </location>
</feature>
<keyword evidence="4" id="KW-0687">Ribonucleoprotein</keyword>
<evidence type="ECO:0000256" key="3">
    <source>
        <dbReference type="ARBA" id="ARBA00022980"/>
    </source>
</evidence>
<evidence type="ECO:0000256" key="2">
    <source>
        <dbReference type="ARBA" id="ARBA00005436"/>
    </source>
</evidence>
<dbReference type="PANTHER" id="PTHR21141">
    <property type="entry name" value="60S ACIDIC RIBOSOMAL PROTEIN FAMILY MEMBER"/>
    <property type="match status" value="1"/>
</dbReference>
<comment type="function">
    <text evidence="1">Plays an important role in the elongation step of protein synthesis.</text>
</comment>
<comment type="similarity">
    <text evidence="2">Belongs to the eukaryotic ribosomal protein P1/P2 family.</text>
</comment>
<evidence type="ECO:0000256" key="7">
    <source>
        <dbReference type="SAM" id="MobiDB-lite"/>
    </source>
</evidence>
<organism evidence="8">
    <name type="scientific">Lygus hesperus</name>
    <name type="common">Western plant bug</name>
    <dbReference type="NCBI Taxonomy" id="30085"/>
    <lineage>
        <taxon>Eukaryota</taxon>
        <taxon>Metazoa</taxon>
        <taxon>Ecdysozoa</taxon>
        <taxon>Arthropoda</taxon>
        <taxon>Hexapoda</taxon>
        <taxon>Insecta</taxon>
        <taxon>Pterygota</taxon>
        <taxon>Neoptera</taxon>
        <taxon>Paraneoptera</taxon>
        <taxon>Hemiptera</taxon>
        <taxon>Heteroptera</taxon>
        <taxon>Panheteroptera</taxon>
        <taxon>Cimicomorpha</taxon>
        <taxon>Miridae</taxon>
        <taxon>Mirini</taxon>
        <taxon>Lygus</taxon>
    </lineage>
</organism>
<dbReference type="GO" id="GO:0003735">
    <property type="term" value="F:structural constituent of ribosome"/>
    <property type="evidence" value="ECO:0007669"/>
    <property type="project" value="InterPro"/>
</dbReference>
<evidence type="ECO:0000313" key="8">
    <source>
        <dbReference type="EMBL" id="JAF99246.1"/>
    </source>
</evidence>
<keyword evidence="3 8" id="KW-0689">Ribosomal protein</keyword>
<evidence type="ECO:0000256" key="5">
    <source>
        <dbReference type="ARBA" id="ARBA00035301"/>
    </source>
</evidence>
<dbReference type="FunFam" id="1.10.10.1410:FF:000002">
    <property type="entry name" value="60S acidic ribosomal protein P2"/>
    <property type="match status" value="1"/>
</dbReference>
<dbReference type="EMBL" id="GBHO01044357">
    <property type="protein sequence ID" value="JAF99246.1"/>
    <property type="molecule type" value="Transcribed_RNA"/>
</dbReference>
<reference evidence="8" key="2">
    <citation type="submission" date="2014-07" db="EMBL/GenBank/DDBJ databases">
        <authorList>
            <person name="Hull J."/>
        </authorList>
    </citation>
    <scope>NUCLEOTIDE SEQUENCE</scope>
</reference>
<dbReference type="InterPro" id="IPR044076">
    <property type="entry name" value="Ribosomal_P2"/>
</dbReference>
<feature type="compositionally biased region" description="Acidic residues" evidence="7">
    <location>
        <begin position="73"/>
        <end position="85"/>
    </location>
</feature>
<reference evidence="9" key="3">
    <citation type="journal article" date="2016" name="Gigascience">
        <title>De novo construction of an expanded transcriptome assembly for the western tarnished plant bug, Lygus hesperus.</title>
        <authorList>
            <person name="Tassone E.E."/>
            <person name="Geib S.M."/>
            <person name="Hall B."/>
            <person name="Fabrick J.A."/>
            <person name="Brent C.S."/>
            <person name="Hull J.J."/>
        </authorList>
    </citation>
    <scope>NUCLEOTIDE SEQUENCE</scope>
</reference>
<evidence type="ECO:0000256" key="1">
    <source>
        <dbReference type="ARBA" id="ARBA00003362"/>
    </source>
</evidence>
<dbReference type="AlphaFoldDB" id="A0A0A9VSB4"/>
<dbReference type="GO" id="GO:0002182">
    <property type="term" value="P:cytoplasmic translational elongation"/>
    <property type="evidence" value="ECO:0007669"/>
    <property type="project" value="InterPro"/>
</dbReference>
<dbReference type="CDD" id="cd05833">
    <property type="entry name" value="Ribosomal_P2"/>
    <property type="match status" value="1"/>
</dbReference>
<protein>
    <recommendedName>
        <fullName evidence="5">Large ribosomal subunit protein P2</fullName>
    </recommendedName>
    <alternativeName>
        <fullName evidence="6">60S acidic ribosomal protein P2</fullName>
    </alternativeName>
</protein>
<dbReference type="GO" id="GO:0022625">
    <property type="term" value="C:cytosolic large ribosomal subunit"/>
    <property type="evidence" value="ECO:0007669"/>
    <property type="project" value="InterPro"/>
</dbReference>
<gene>
    <name evidence="8" type="primary">RLA2</name>
    <name evidence="8" type="ORF">CM83_2948</name>
    <name evidence="9" type="ORF">g.94740</name>
</gene>
<dbReference type="InterPro" id="IPR038716">
    <property type="entry name" value="P1/P2_N_sf"/>
</dbReference>
<dbReference type="EMBL" id="GDHC01018760">
    <property type="protein sequence ID" value="JAP99868.1"/>
    <property type="molecule type" value="Transcribed_RNA"/>
</dbReference>